<comment type="subcellular location">
    <subcellularLocation>
        <location evidence="1">Cytoplasm</location>
        <location evidence="1">Cytoskeleton</location>
        <location evidence="1">Cilium axoneme</location>
    </subcellularLocation>
</comment>
<protein>
    <submittedName>
        <fullName evidence="2">Uncharacterized protein</fullName>
    </submittedName>
</protein>
<dbReference type="Proteomes" id="UP000485058">
    <property type="component" value="Unassembled WGS sequence"/>
</dbReference>
<reference evidence="2 3" key="1">
    <citation type="submission" date="2020-02" db="EMBL/GenBank/DDBJ databases">
        <title>Draft genome sequence of Haematococcus lacustris strain NIES-144.</title>
        <authorList>
            <person name="Morimoto D."/>
            <person name="Nakagawa S."/>
            <person name="Yoshida T."/>
            <person name="Sawayama S."/>
        </authorList>
    </citation>
    <scope>NUCLEOTIDE SEQUENCE [LARGE SCALE GENOMIC DNA]</scope>
    <source>
        <strain evidence="2 3">NIES-144</strain>
    </source>
</reference>
<evidence type="ECO:0000313" key="3">
    <source>
        <dbReference type="Proteomes" id="UP000485058"/>
    </source>
</evidence>
<evidence type="ECO:0000313" key="2">
    <source>
        <dbReference type="EMBL" id="GFH29382.1"/>
    </source>
</evidence>
<feature type="non-terminal residue" evidence="2">
    <location>
        <position position="1"/>
    </location>
</feature>
<gene>
    <name evidence="2" type="ORF">HaLaN_28029</name>
</gene>
<dbReference type="GO" id="GO:0005930">
    <property type="term" value="C:axoneme"/>
    <property type="evidence" value="ECO:0007669"/>
    <property type="project" value="UniProtKB-SubCell"/>
</dbReference>
<dbReference type="EMBL" id="BLLF01004321">
    <property type="protein sequence ID" value="GFH29382.1"/>
    <property type="molecule type" value="Genomic_DNA"/>
</dbReference>
<dbReference type="InterPro" id="IPR032675">
    <property type="entry name" value="LRR_dom_sf"/>
</dbReference>
<comment type="caution">
    <text evidence="2">The sequence shown here is derived from an EMBL/GenBank/DDBJ whole genome shotgun (WGS) entry which is preliminary data.</text>
</comment>
<sequence>RGLKSSENTRLGEIDLGFNEIKDEGACALAQHAASQAMKSNADGAPKDLKLASNYITRFG</sequence>
<proteinExistence type="predicted"/>
<keyword evidence="3" id="KW-1185">Reference proteome</keyword>
<name>A0A6A0A9Z5_HAELA</name>
<accession>A0A6A0A9Z5</accession>
<feature type="non-terminal residue" evidence="2">
    <location>
        <position position="60"/>
    </location>
</feature>
<organism evidence="2 3">
    <name type="scientific">Haematococcus lacustris</name>
    <name type="common">Green alga</name>
    <name type="synonym">Haematococcus pluvialis</name>
    <dbReference type="NCBI Taxonomy" id="44745"/>
    <lineage>
        <taxon>Eukaryota</taxon>
        <taxon>Viridiplantae</taxon>
        <taxon>Chlorophyta</taxon>
        <taxon>core chlorophytes</taxon>
        <taxon>Chlorophyceae</taxon>
        <taxon>CS clade</taxon>
        <taxon>Chlamydomonadales</taxon>
        <taxon>Haematococcaceae</taxon>
        <taxon>Haematococcus</taxon>
    </lineage>
</organism>
<dbReference type="Gene3D" id="3.80.10.10">
    <property type="entry name" value="Ribonuclease Inhibitor"/>
    <property type="match status" value="1"/>
</dbReference>
<dbReference type="AlphaFoldDB" id="A0A6A0A9Z5"/>
<evidence type="ECO:0000256" key="1">
    <source>
        <dbReference type="ARBA" id="ARBA00004430"/>
    </source>
</evidence>